<evidence type="ECO:0000256" key="1">
    <source>
        <dbReference type="SAM" id="MobiDB-lite"/>
    </source>
</evidence>
<dbReference type="AlphaFoldDB" id="A0A238FGZ1"/>
<evidence type="ECO:0000259" key="2">
    <source>
        <dbReference type="Pfam" id="PF11274"/>
    </source>
</evidence>
<dbReference type="Pfam" id="PF11274">
    <property type="entry name" value="DUF3074"/>
    <property type="match status" value="1"/>
</dbReference>
<evidence type="ECO:0000313" key="3">
    <source>
        <dbReference type="EMBL" id="SCV71273.1"/>
    </source>
</evidence>
<keyword evidence="4" id="KW-1185">Reference proteome</keyword>
<dbReference type="SUPFAM" id="SSF55961">
    <property type="entry name" value="Bet v1-like"/>
    <property type="match status" value="1"/>
</dbReference>
<dbReference type="Gene3D" id="3.30.530.20">
    <property type="match status" value="1"/>
</dbReference>
<feature type="region of interest" description="Disordered" evidence="1">
    <location>
        <begin position="16"/>
        <end position="39"/>
    </location>
</feature>
<proteinExistence type="predicted"/>
<dbReference type="OrthoDB" id="6423603at2759"/>
<reference evidence="4" key="1">
    <citation type="submission" date="2016-09" db="EMBL/GenBank/DDBJ databases">
        <authorList>
            <person name="Jeantristanb JTB J.-T."/>
            <person name="Ricardo R."/>
        </authorList>
    </citation>
    <scope>NUCLEOTIDE SEQUENCE [LARGE SCALE GENOMIC DNA]</scope>
</reference>
<sequence length="264" mass="29022">MPQLLSLRPLTLRPLTLQQLSPSAPAEPSTSTPSPGSSVNDLIAQLTREAHSLLSTLAPPGSSDASPDPSVWKAGKTFNKASIPTHSYSSLNPAGLYPDHDGRRWFARISTHPGANYDEWRNGLLLNHSENEPRYIESCTKAERLHSIVPEKLEVCSTEYHLPFPTSNRDFTFAILTSEQASGENPSRSFTIISIPFDAPTRPGFVRSKYVAVEHVVQTQDGVRWFMATASDAAGLVPKFISEMAMPSKIAEDVTSFETWVSKQ</sequence>
<evidence type="ECO:0000313" key="4">
    <source>
        <dbReference type="Proteomes" id="UP000198372"/>
    </source>
</evidence>
<name>A0A238FGZ1_9BASI</name>
<gene>
    <name evidence="3" type="ORF">BQ2448_2861</name>
</gene>
<dbReference type="PANTHER" id="PTHR40370">
    <property type="entry name" value="EXPRESSED PROTEIN"/>
    <property type="match status" value="1"/>
</dbReference>
<dbReference type="InterPro" id="IPR024500">
    <property type="entry name" value="DUF3074"/>
</dbReference>
<organism evidence="3 4">
    <name type="scientific">Microbotryum intermedium</name>
    <dbReference type="NCBI Taxonomy" id="269621"/>
    <lineage>
        <taxon>Eukaryota</taxon>
        <taxon>Fungi</taxon>
        <taxon>Dikarya</taxon>
        <taxon>Basidiomycota</taxon>
        <taxon>Pucciniomycotina</taxon>
        <taxon>Microbotryomycetes</taxon>
        <taxon>Microbotryales</taxon>
        <taxon>Microbotryaceae</taxon>
        <taxon>Microbotryum</taxon>
    </lineage>
</organism>
<accession>A0A238FGZ1</accession>
<feature type="domain" description="DUF3074" evidence="2">
    <location>
        <begin position="105"/>
        <end position="261"/>
    </location>
</feature>
<dbReference type="InterPro" id="IPR023393">
    <property type="entry name" value="START-like_dom_sf"/>
</dbReference>
<dbReference type="PANTHER" id="PTHR40370:SF1">
    <property type="entry name" value="DUF3074 DOMAIN-CONTAINING PROTEIN"/>
    <property type="match status" value="1"/>
</dbReference>
<feature type="compositionally biased region" description="Low complexity" evidence="1">
    <location>
        <begin position="16"/>
        <end position="38"/>
    </location>
</feature>
<dbReference type="Proteomes" id="UP000198372">
    <property type="component" value="Unassembled WGS sequence"/>
</dbReference>
<protein>
    <submittedName>
        <fullName evidence="3">BQ2448_2861 protein</fullName>
    </submittedName>
</protein>
<dbReference type="EMBL" id="FMSP01000007">
    <property type="protein sequence ID" value="SCV71273.1"/>
    <property type="molecule type" value="Genomic_DNA"/>
</dbReference>